<name>F4WJB2_ACREC</name>
<dbReference type="AlphaFoldDB" id="F4WJB2"/>
<reference evidence="2" key="1">
    <citation type="submission" date="2011-02" db="EMBL/GenBank/DDBJ databases">
        <title>The genome of the leaf-cutting ant Acromyrmex echinatior suggests key adaptations to social evolution and fungus farming.</title>
        <authorList>
            <person name="Nygaard S."/>
            <person name="Zhang G."/>
        </authorList>
    </citation>
    <scope>NUCLEOTIDE SEQUENCE</scope>
</reference>
<organism evidence="3">
    <name type="scientific">Acromyrmex echinatior</name>
    <name type="common">Panamanian leafcutter ant</name>
    <name type="synonym">Acromyrmex octospinosus echinatior</name>
    <dbReference type="NCBI Taxonomy" id="103372"/>
    <lineage>
        <taxon>Eukaryota</taxon>
        <taxon>Metazoa</taxon>
        <taxon>Ecdysozoa</taxon>
        <taxon>Arthropoda</taxon>
        <taxon>Hexapoda</taxon>
        <taxon>Insecta</taxon>
        <taxon>Pterygota</taxon>
        <taxon>Neoptera</taxon>
        <taxon>Endopterygota</taxon>
        <taxon>Hymenoptera</taxon>
        <taxon>Apocrita</taxon>
        <taxon>Aculeata</taxon>
        <taxon>Formicoidea</taxon>
        <taxon>Formicidae</taxon>
        <taxon>Myrmicinae</taxon>
        <taxon>Acromyrmex</taxon>
    </lineage>
</organism>
<feature type="region of interest" description="Disordered" evidence="1">
    <location>
        <begin position="1"/>
        <end position="116"/>
    </location>
</feature>
<feature type="compositionally biased region" description="Basic and acidic residues" evidence="1">
    <location>
        <begin position="87"/>
        <end position="105"/>
    </location>
</feature>
<dbReference type="EMBL" id="GL888182">
    <property type="protein sequence ID" value="EGI65690.1"/>
    <property type="molecule type" value="Genomic_DNA"/>
</dbReference>
<keyword evidence="3" id="KW-1185">Reference proteome</keyword>
<dbReference type="InParanoid" id="F4WJB2"/>
<proteinExistence type="predicted"/>
<dbReference type="Proteomes" id="UP000007755">
    <property type="component" value="Unassembled WGS sequence"/>
</dbReference>
<protein>
    <submittedName>
        <fullName evidence="2">Uncharacterized protein</fullName>
    </submittedName>
</protein>
<evidence type="ECO:0000256" key="1">
    <source>
        <dbReference type="SAM" id="MobiDB-lite"/>
    </source>
</evidence>
<gene>
    <name evidence="2" type="ORF">G5I_05790</name>
</gene>
<accession>F4WJB2</accession>
<sequence>MLVAASKRGGEGYHRERRKRRKKDNTCARACESEKEKRKAKWGWNYRGREMRRKSGQNKEEGDKNQSGSQRGRVDTASRQQVCDELTEGRVLSRERKERQSRDGRSFPWGKEGVKF</sequence>
<evidence type="ECO:0000313" key="3">
    <source>
        <dbReference type="Proteomes" id="UP000007755"/>
    </source>
</evidence>
<evidence type="ECO:0000313" key="2">
    <source>
        <dbReference type="EMBL" id="EGI65690.1"/>
    </source>
</evidence>